<keyword evidence="2" id="KW-1185">Reference proteome</keyword>
<organism evidence="1 2">
    <name type="scientific">Flavobacterium defluvii</name>
    <dbReference type="NCBI Taxonomy" id="370979"/>
    <lineage>
        <taxon>Bacteria</taxon>
        <taxon>Pseudomonadati</taxon>
        <taxon>Bacteroidota</taxon>
        <taxon>Flavobacteriia</taxon>
        <taxon>Flavobacteriales</taxon>
        <taxon>Flavobacteriaceae</taxon>
        <taxon>Flavobacterium</taxon>
    </lineage>
</organism>
<accession>A0A1M5FD37</accession>
<evidence type="ECO:0000313" key="2">
    <source>
        <dbReference type="Proteomes" id="UP000184071"/>
    </source>
</evidence>
<gene>
    <name evidence="1" type="ORF">SAMN05443663_101440</name>
</gene>
<dbReference type="OrthoDB" id="1436875at2"/>
<dbReference type="Proteomes" id="UP000184071">
    <property type="component" value="Unassembled WGS sequence"/>
</dbReference>
<sequence>MRNFIWILLLFTSGIFMSYSQTKGIEKGTYLSTNKGQKIKLNLLDDNKYELVFYTGGYEIKGDSLNFINTTKSENRFDLSFATDKKAKKIKIKFLDPSYYSFYIGTQKGSETVQYQKLSDIKAKSDPDWEKTDLEFEIEKADFLYLVYEEYNGKSNVYKYALPKDVSEVTINYELEVLGDLKIAGFYDKKTNELKISEKGGKNPLVFLNEKEVQPVKPSKVVPLQSEIVSNWTYPGKTDYEELVDTATAVIDTSAVVAYTEAPAAAQYKFKLKIENNLKSAIAATKEKSSKFLVVLADNKNKLAKTNFDAFVIGQEEQTSYNMYDNYNPQYDVFNYYLAGGDDKKWLKNNKITDDPSVVVLNGNGDVLAVAKSDLTDKSYQFSYYGDFYRKLQRADAFVSIDKVFKNKKAADADLIRAFNKAALLETSYDYDSDYTLDDPNSTEFVITKATVDKKEIAQTWKKLIEAHQKDTKPNLYLVETIVKEIKNQGFTKQLFNEDRILNDTDYLAIDYLLKHSDTIEAERAAFNNKEGEIHTLGNVVSEISLALQQNTYVSQEGTSGEVNKDKNISIYKKIIALGKGNFESYRNYFDYLSQIEDKDGSNTNFLKEFGTYFDSNLASEKGSPIEKLDAIYTSLDPASSYSYDGWNSFKDYHSNLCNESAWKVVLKPQNASFIKSAIVWSEYSLVVTKNNPYYLDTLAQLYYKDGQKEKAIATQALAVKYLDKNVEEVTAGEIKETLSKMQNGTY</sequence>
<dbReference type="STRING" id="370979.SAMN05443663_101440"/>
<dbReference type="AlphaFoldDB" id="A0A1M5FD37"/>
<name>A0A1M5FD37_9FLAO</name>
<protein>
    <submittedName>
        <fullName evidence="1">Uncharacterized protein</fullName>
    </submittedName>
</protein>
<evidence type="ECO:0000313" key="1">
    <source>
        <dbReference type="EMBL" id="SHF89409.1"/>
    </source>
</evidence>
<proteinExistence type="predicted"/>
<reference evidence="2" key="1">
    <citation type="submission" date="2016-11" db="EMBL/GenBank/DDBJ databases">
        <authorList>
            <person name="Varghese N."/>
            <person name="Submissions S."/>
        </authorList>
    </citation>
    <scope>NUCLEOTIDE SEQUENCE [LARGE SCALE GENOMIC DNA]</scope>
    <source>
        <strain evidence="2">DSM 17963</strain>
    </source>
</reference>
<dbReference type="RefSeq" id="WP_073412929.1">
    <property type="nucleotide sequence ID" value="NZ_FQWC01000001.1"/>
</dbReference>
<dbReference type="EMBL" id="FQWC01000001">
    <property type="protein sequence ID" value="SHF89409.1"/>
    <property type="molecule type" value="Genomic_DNA"/>
</dbReference>